<accession>S6AL41</accession>
<protein>
    <submittedName>
        <fullName evidence="1">Uncharacterized protein</fullName>
    </submittedName>
</protein>
<name>S6AL41_METRE</name>
<evidence type="ECO:0000313" key="1">
    <source>
        <dbReference type="EMBL" id="BAN49430.1"/>
    </source>
</evidence>
<evidence type="ECO:0000313" key="2">
    <source>
        <dbReference type="Proteomes" id="UP000015503"/>
    </source>
</evidence>
<gene>
    <name evidence="1" type="ORF">PCA10_36980</name>
</gene>
<reference evidence="1 2" key="1">
    <citation type="journal article" date="2013" name="Genome Announc.">
        <title>Complete Genome Sequence of the Carbazole Degrader Pseudomonas resinovorans Strain CA10 (NBRC 106553).</title>
        <authorList>
            <person name="Shintani M."/>
            <person name="Hosoyama A."/>
            <person name="Ohji S."/>
            <person name="Tsuchikane K."/>
            <person name="Takarada H."/>
            <person name="Yamazoe A."/>
            <person name="Fujita N."/>
            <person name="Nojiri H."/>
        </authorList>
    </citation>
    <scope>NUCLEOTIDE SEQUENCE [LARGE SCALE GENOMIC DNA]</scope>
    <source>
        <strain evidence="1 2">NBRC 106553</strain>
    </source>
</reference>
<dbReference type="Proteomes" id="UP000015503">
    <property type="component" value="Chromosome"/>
</dbReference>
<dbReference type="AlphaFoldDB" id="S6AL41"/>
<organism evidence="1 2">
    <name type="scientific">Metapseudomonas resinovorans NBRC 106553</name>
    <dbReference type="NCBI Taxonomy" id="1245471"/>
    <lineage>
        <taxon>Bacteria</taxon>
        <taxon>Pseudomonadati</taxon>
        <taxon>Pseudomonadota</taxon>
        <taxon>Gammaproteobacteria</taxon>
        <taxon>Pseudomonadales</taxon>
        <taxon>Pseudomonadaceae</taxon>
        <taxon>Metapseudomonas</taxon>
    </lineage>
</organism>
<dbReference type="STRING" id="1245471.PCA10_36980"/>
<sequence length="79" mass="8624">MHFSGASLPATQARLSARVVFCESVILVATYQQNGADPEQPGPAGIDAIVISPPRRWSEPRWGLIKQAICQRRIKGAPR</sequence>
<dbReference type="KEGG" id="pre:PCA10_36980"/>
<proteinExistence type="predicted"/>
<dbReference type="HOGENOM" id="CLU_2603341_0_0_6"/>
<dbReference type="EMBL" id="AP013068">
    <property type="protein sequence ID" value="BAN49430.1"/>
    <property type="molecule type" value="Genomic_DNA"/>
</dbReference>
<keyword evidence="2" id="KW-1185">Reference proteome</keyword>